<dbReference type="InterPro" id="IPR036291">
    <property type="entry name" value="NAD(P)-bd_dom_sf"/>
</dbReference>
<dbReference type="SUPFAM" id="SSF51735">
    <property type="entry name" value="NAD(P)-binding Rossmann-fold domains"/>
    <property type="match status" value="1"/>
</dbReference>
<accession>A0A8S2DLC3</accession>
<dbReference type="GO" id="GO:0016491">
    <property type="term" value="F:oxidoreductase activity"/>
    <property type="evidence" value="ECO:0007669"/>
    <property type="project" value="UniProtKB-KW"/>
</dbReference>
<dbReference type="PANTHER" id="PTHR24321">
    <property type="entry name" value="DEHYDROGENASES, SHORT CHAIN"/>
    <property type="match status" value="1"/>
</dbReference>
<dbReference type="PANTHER" id="PTHR24321:SF8">
    <property type="entry name" value="ESTRADIOL 17-BETA-DEHYDROGENASE 8-RELATED"/>
    <property type="match status" value="1"/>
</dbReference>
<dbReference type="Gene3D" id="3.40.50.720">
    <property type="entry name" value="NAD(P)-binding Rossmann-like Domain"/>
    <property type="match status" value="1"/>
</dbReference>
<proteinExistence type="inferred from homology"/>
<dbReference type="EMBL" id="CAJOBA010004726">
    <property type="protein sequence ID" value="CAF3721947.1"/>
    <property type="molecule type" value="Genomic_DNA"/>
</dbReference>
<dbReference type="Proteomes" id="UP000677228">
    <property type="component" value="Unassembled WGS sequence"/>
</dbReference>
<gene>
    <name evidence="3" type="ORF">OVA965_LOCUS11973</name>
    <name evidence="4" type="ORF">TMI583_LOCUS11974</name>
</gene>
<dbReference type="CDD" id="cd05233">
    <property type="entry name" value="SDR_c"/>
    <property type="match status" value="1"/>
</dbReference>
<keyword evidence="2" id="KW-0560">Oxidoreductase</keyword>
<evidence type="ECO:0000313" key="4">
    <source>
        <dbReference type="EMBL" id="CAF3721947.1"/>
    </source>
</evidence>
<name>A0A8S2DLC3_9BILA</name>
<evidence type="ECO:0000256" key="2">
    <source>
        <dbReference type="ARBA" id="ARBA00023002"/>
    </source>
</evidence>
<dbReference type="InterPro" id="IPR020904">
    <property type="entry name" value="Sc_DH/Rdtase_CS"/>
</dbReference>
<reference evidence="3" key="1">
    <citation type="submission" date="2021-02" db="EMBL/GenBank/DDBJ databases">
        <authorList>
            <person name="Nowell W R."/>
        </authorList>
    </citation>
    <scope>NUCLEOTIDE SEQUENCE</scope>
</reference>
<evidence type="ECO:0000256" key="1">
    <source>
        <dbReference type="ARBA" id="ARBA00006484"/>
    </source>
</evidence>
<dbReference type="InterPro" id="IPR002347">
    <property type="entry name" value="SDR_fam"/>
</dbReference>
<comment type="similarity">
    <text evidence="1">Belongs to the short-chain dehydrogenases/reductases (SDR) family.</text>
</comment>
<dbReference type="PRINTS" id="PR00081">
    <property type="entry name" value="GDHRDH"/>
</dbReference>
<dbReference type="EMBL" id="CAJNOK010004722">
    <property type="protein sequence ID" value="CAF0947519.1"/>
    <property type="molecule type" value="Genomic_DNA"/>
</dbReference>
<protein>
    <submittedName>
        <fullName evidence="3">Uncharacterized protein</fullName>
    </submittedName>
</protein>
<evidence type="ECO:0000313" key="5">
    <source>
        <dbReference type="Proteomes" id="UP000677228"/>
    </source>
</evidence>
<organism evidence="3 5">
    <name type="scientific">Didymodactylos carnosus</name>
    <dbReference type="NCBI Taxonomy" id="1234261"/>
    <lineage>
        <taxon>Eukaryota</taxon>
        <taxon>Metazoa</taxon>
        <taxon>Spiralia</taxon>
        <taxon>Gnathifera</taxon>
        <taxon>Rotifera</taxon>
        <taxon>Eurotatoria</taxon>
        <taxon>Bdelloidea</taxon>
        <taxon>Philodinida</taxon>
        <taxon>Philodinidae</taxon>
        <taxon>Didymodactylos</taxon>
    </lineage>
</organism>
<dbReference type="AlphaFoldDB" id="A0A8S2DLC3"/>
<dbReference type="Pfam" id="PF13561">
    <property type="entry name" value="adh_short_C2"/>
    <property type="match status" value="1"/>
</dbReference>
<dbReference type="PROSITE" id="PS00061">
    <property type="entry name" value="ADH_SHORT"/>
    <property type="match status" value="1"/>
</dbReference>
<sequence>MKHGSPHEMSIEDFKLSFDSNCTSIFLCMKYEIQQFLKQQEAENKLSGTEAESERGLAAAKNPNDLYLSWSPYSIVNNSSTSGLMGSSPVYAYGATKHAVCGLTKSAALTYAKKGIHINAICPGVVYTEMTETFPPLAIQLSRTPMGRVGQSDEIAELVSFLISNASSFITGATYPADGGLTAGG</sequence>
<comment type="caution">
    <text evidence="3">The sequence shown here is derived from an EMBL/GenBank/DDBJ whole genome shotgun (WGS) entry which is preliminary data.</text>
</comment>
<dbReference type="Proteomes" id="UP000682733">
    <property type="component" value="Unassembled WGS sequence"/>
</dbReference>
<evidence type="ECO:0000313" key="3">
    <source>
        <dbReference type="EMBL" id="CAF0947519.1"/>
    </source>
</evidence>